<feature type="region of interest" description="Disordered" evidence="1">
    <location>
        <begin position="20"/>
        <end position="48"/>
    </location>
</feature>
<keyword evidence="3" id="KW-1185">Reference proteome</keyword>
<protein>
    <submittedName>
        <fullName evidence="2">Uncharacterized protein</fullName>
    </submittedName>
</protein>
<name>A0A0P1AB15_PLAHL</name>
<sequence>MAYLGPCRDRITDNQRVHLSASVTSSNEKAPLIRDGTHSANEERGSSISPDLGLLESAWQPNRLITFARLLHQQAGFGVFLTENLHPYTYLKLLHNHYNTWDKRLMKTIRSLIKGVKKRLPNSVDEPGEVLGETELEKKIKRLFSEIPDADQELYNAYADLYTGRTGFEVIKIPKKTPRVKNGS</sequence>
<evidence type="ECO:0000256" key="1">
    <source>
        <dbReference type="SAM" id="MobiDB-lite"/>
    </source>
</evidence>
<dbReference type="GeneID" id="36403223"/>
<reference evidence="3" key="1">
    <citation type="submission" date="2014-09" db="EMBL/GenBank/DDBJ databases">
        <authorList>
            <person name="Sharma Rahul"/>
            <person name="Thines Marco"/>
        </authorList>
    </citation>
    <scope>NUCLEOTIDE SEQUENCE [LARGE SCALE GENOMIC DNA]</scope>
</reference>
<dbReference type="RefSeq" id="XP_024574441.1">
    <property type="nucleotide sequence ID" value="XM_024723467.1"/>
</dbReference>
<dbReference type="EMBL" id="CCYD01000321">
    <property type="protein sequence ID" value="CEG38072.1"/>
    <property type="molecule type" value="Genomic_DNA"/>
</dbReference>
<accession>A0A0P1AB15</accession>
<dbReference type="Proteomes" id="UP000054928">
    <property type="component" value="Unassembled WGS sequence"/>
</dbReference>
<evidence type="ECO:0000313" key="2">
    <source>
        <dbReference type="EMBL" id="CEG38072.1"/>
    </source>
</evidence>
<proteinExistence type="predicted"/>
<organism evidence="2 3">
    <name type="scientific">Plasmopara halstedii</name>
    <name type="common">Downy mildew of sunflower</name>
    <dbReference type="NCBI Taxonomy" id="4781"/>
    <lineage>
        <taxon>Eukaryota</taxon>
        <taxon>Sar</taxon>
        <taxon>Stramenopiles</taxon>
        <taxon>Oomycota</taxon>
        <taxon>Peronosporomycetes</taxon>
        <taxon>Peronosporales</taxon>
        <taxon>Peronosporaceae</taxon>
        <taxon>Plasmopara</taxon>
    </lineage>
</organism>
<dbReference type="AlphaFoldDB" id="A0A0P1AB15"/>
<evidence type="ECO:0000313" key="3">
    <source>
        <dbReference type="Proteomes" id="UP000054928"/>
    </source>
</evidence>
<feature type="compositionally biased region" description="Basic and acidic residues" evidence="1">
    <location>
        <begin position="31"/>
        <end position="45"/>
    </location>
</feature>